<dbReference type="Pfam" id="PF09956">
    <property type="entry name" value="Phage_cement_2"/>
    <property type="match status" value="1"/>
</dbReference>
<sequence length="120" mass="11477">MAEFSPLALPGTAQTFTASAAVTAGQVVEITGARTVAPTSAASAKVYGVALFDAANGAKVTVSSGGVYELAASGAIAAGALVVSAASGAVATIGSGTFDQAIGIAESAAASNKVRVKLFR</sequence>
<name>A0A7K3LS03_9ACTN</name>
<dbReference type="EMBL" id="JAADZU010000054">
    <property type="protein sequence ID" value="NDK91043.1"/>
    <property type="molecule type" value="Genomic_DNA"/>
</dbReference>
<keyword evidence="2" id="KW-1185">Reference proteome</keyword>
<dbReference type="AlphaFoldDB" id="A0A7K3LS03"/>
<organism evidence="1 2">
    <name type="scientific">Gordonia desulfuricans</name>
    <dbReference type="NCBI Taxonomy" id="89051"/>
    <lineage>
        <taxon>Bacteria</taxon>
        <taxon>Bacillati</taxon>
        <taxon>Actinomycetota</taxon>
        <taxon>Actinomycetes</taxon>
        <taxon>Mycobacteriales</taxon>
        <taxon>Gordoniaceae</taxon>
        <taxon>Gordonia</taxon>
    </lineage>
</organism>
<accession>A0A7K3LS03</accession>
<dbReference type="InterPro" id="IPR011231">
    <property type="entry name" value="Phage_VT1-Sakai_H0018"/>
</dbReference>
<dbReference type="RefSeq" id="WP_059036632.1">
    <property type="nucleotide sequence ID" value="NZ_JAADZU010000054.1"/>
</dbReference>
<protein>
    <submittedName>
        <fullName evidence="1">DUF2190 family protein</fullName>
    </submittedName>
</protein>
<evidence type="ECO:0000313" key="2">
    <source>
        <dbReference type="Proteomes" id="UP000466307"/>
    </source>
</evidence>
<dbReference type="Proteomes" id="UP000466307">
    <property type="component" value="Unassembled WGS sequence"/>
</dbReference>
<evidence type="ECO:0000313" key="1">
    <source>
        <dbReference type="EMBL" id="NDK91043.1"/>
    </source>
</evidence>
<gene>
    <name evidence="1" type="ORF">GYA93_15835</name>
</gene>
<reference evidence="1 2" key="1">
    <citation type="submission" date="2020-01" db="EMBL/GenBank/DDBJ databases">
        <title>Investigation of new actinobacteria for the biodesulphurisation of diesel fuel.</title>
        <authorList>
            <person name="Athi Narayanan S.M."/>
        </authorList>
    </citation>
    <scope>NUCLEOTIDE SEQUENCE [LARGE SCALE GENOMIC DNA]</scope>
    <source>
        <strain evidence="1 2">213E</strain>
    </source>
</reference>
<proteinExistence type="predicted"/>
<comment type="caution">
    <text evidence="1">The sequence shown here is derived from an EMBL/GenBank/DDBJ whole genome shotgun (WGS) entry which is preliminary data.</text>
</comment>